<reference evidence="1" key="1">
    <citation type="journal article" date="2017" name="Science">
        <title>Giant viruses with an expanded complement of translation system components.</title>
        <authorList>
            <person name="Schulz F."/>
            <person name="Yutin N."/>
            <person name="Ivanova N.N."/>
            <person name="Ortega D.R."/>
            <person name="Lee T.K."/>
            <person name="Vierheilig J."/>
            <person name="Daims H."/>
            <person name="Horn M."/>
            <person name="Wagner M."/>
            <person name="Jensen G.J."/>
            <person name="Kyrpides N.C."/>
            <person name="Koonin E.V."/>
            <person name="Woyke T."/>
        </authorList>
    </citation>
    <scope>NUCLEOTIDE SEQUENCE</scope>
    <source>
        <strain evidence="1">HKV1</strain>
    </source>
</reference>
<sequence>MELNILNLVSILENGRHVLKNEDNDVRYKYINDIPDIYDIIIIMKSDCEIYKMRYGNYHGECTYTNYRYAGETNNIKVYVNITYVCMFSNIGYGKLLCNYDKANYHIIVKTCDSIMYENIEKMQKYLPLKIMTRINESDIKVLKPFFNITKITTIELSDVEINLFLFTKRETLTKAAINKP</sequence>
<gene>
    <name evidence="1" type="ORF">Hokovirus_1_302</name>
</gene>
<proteinExistence type="predicted"/>
<evidence type="ECO:0000313" key="1">
    <source>
        <dbReference type="EMBL" id="ARF10423.1"/>
    </source>
</evidence>
<accession>A0A1V0SFE1</accession>
<dbReference type="EMBL" id="KY684103">
    <property type="protein sequence ID" value="ARF10423.1"/>
    <property type="molecule type" value="Genomic_DNA"/>
</dbReference>
<protein>
    <submittedName>
        <fullName evidence="1">Uncharacterized protein</fullName>
    </submittedName>
</protein>
<organism evidence="1">
    <name type="scientific">Hokovirus HKV1</name>
    <dbReference type="NCBI Taxonomy" id="1977638"/>
    <lineage>
        <taxon>Viruses</taxon>
        <taxon>Varidnaviria</taxon>
        <taxon>Bamfordvirae</taxon>
        <taxon>Nucleocytoviricota</taxon>
        <taxon>Megaviricetes</taxon>
        <taxon>Imitervirales</taxon>
        <taxon>Mimiviridae</taxon>
        <taxon>Klosneuvirinae</taxon>
        <taxon>Hokovirus</taxon>
    </lineage>
</organism>
<name>A0A1V0SFE1_9VIRU</name>